<evidence type="ECO:0000313" key="5">
    <source>
        <dbReference type="EMBL" id="CAC5357290.1"/>
    </source>
</evidence>
<dbReference type="GO" id="GO:0016020">
    <property type="term" value="C:membrane"/>
    <property type="evidence" value="ECO:0007669"/>
    <property type="project" value="UniProtKB-SubCell"/>
</dbReference>
<evidence type="ECO:0000256" key="3">
    <source>
        <dbReference type="ARBA" id="ARBA00023134"/>
    </source>
</evidence>
<dbReference type="GO" id="GO:0005525">
    <property type="term" value="F:GTP binding"/>
    <property type="evidence" value="ECO:0007669"/>
    <property type="project" value="UniProtKB-KW"/>
</dbReference>
<evidence type="ECO:0000256" key="2">
    <source>
        <dbReference type="ARBA" id="ARBA00022741"/>
    </source>
</evidence>
<organism evidence="5 6">
    <name type="scientific">Mytilus coruscus</name>
    <name type="common">Sea mussel</name>
    <dbReference type="NCBI Taxonomy" id="42192"/>
    <lineage>
        <taxon>Eukaryota</taxon>
        <taxon>Metazoa</taxon>
        <taxon>Spiralia</taxon>
        <taxon>Lophotrochozoa</taxon>
        <taxon>Mollusca</taxon>
        <taxon>Bivalvia</taxon>
        <taxon>Autobranchia</taxon>
        <taxon>Pteriomorphia</taxon>
        <taxon>Mytilida</taxon>
        <taxon>Mytiloidea</taxon>
        <taxon>Mytilidae</taxon>
        <taxon>Mytilinae</taxon>
        <taxon>Mytilus</taxon>
    </lineage>
</organism>
<dbReference type="SMART" id="SM00173">
    <property type="entry name" value="RAS"/>
    <property type="match status" value="1"/>
</dbReference>
<comment type="subcellular location">
    <subcellularLocation>
        <location evidence="1">Membrane</location>
    </subcellularLocation>
</comment>
<sequence>MVVPANYIKCVVVGDDCVGKTSMLVSYATKRFPTNCVPSAFDNYAGVISLSGKQRQMQLLDTLEQETSTDTIKTICSDADVFVVCYSAVQPKSFKNVKEKWLPRIRNCMGDIPFVLVATQTDLRENPTVIKQLKNKGLKPVSPNEGYALSKRTDYACYVECAPHMERKVKRVIDKAISSVLIPQGDRMEMQSCAIL</sequence>
<dbReference type="PANTHER" id="PTHR24072">
    <property type="entry name" value="RHO FAMILY GTPASE"/>
    <property type="match status" value="1"/>
</dbReference>
<keyword evidence="6" id="KW-1185">Reference proteome</keyword>
<dbReference type="AlphaFoldDB" id="A0A6J7ZXP9"/>
<proteinExistence type="predicted"/>
<dbReference type="InterPro" id="IPR001806">
    <property type="entry name" value="Small_GTPase"/>
</dbReference>
<dbReference type="OrthoDB" id="8830751at2759"/>
<dbReference type="NCBIfam" id="TIGR00231">
    <property type="entry name" value="small_GTP"/>
    <property type="match status" value="1"/>
</dbReference>
<dbReference type="SMART" id="SM00174">
    <property type="entry name" value="RHO"/>
    <property type="match status" value="1"/>
</dbReference>
<gene>
    <name evidence="5" type="ORF">MCOR_1023</name>
</gene>
<dbReference type="InterPro" id="IPR003578">
    <property type="entry name" value="Small_GTPase_Rho"/>
</dbReference>
<dbReference type="FunFam" id="3.40.50.300:FF:002060">
    <property type="entry name" value="Rho family GTPase"/>
    <property type="match status" value="1"/>
</dbReference>
<evidence type="ECO:0000256" key="1">
    <source>
        <dbReference type="ARBA" id="ARBA00004370"/>
    </source>
</evidence>
<reference evidence="5 6" key="1">
    <citation type="submission" date="2020-06" db="EMBL/GenBank/DDBJ databases">
        <authorList>
            <person name="Li R."/>
            <person name="Bekaert M."/>
        </authorList>
    </citation>
    <scope>NUCLEOTIDE SEQUENCE [LARGE SCALE GENOMIC DNA]</scope>
    <source>
        <strain evidence="6">wild</strain>
    </source>
</reference>
<dbReference type="Proteomes" id="UP000507470">
    <property type="component" value="Unassembled WGS sequence"/>
</dbReference>
<keyword evidence="3" id="KW-0342">GTP-binding</keyword>
<evidence type="ECO:0000256" key="4">
    <source>
        <dbReference type="ARBA" id="ARBA00023136"/>
    </source>
</evidence>
<dbReference type="SUPFAM" id="SSF52540">
    <property type="entry name" value="P-loop containing nucleoside triphosphate hydrolases"/>
    <property type="match status" value="1"/>
</dbReference>
<dbReference type="SMART" id="SM00175">
    <property type="entry name" value="RAB"/>
    <property type="match status" value="1"/>
</dbReference>
<keyword evidence="2" id="KW-0547">Nucleotide-binding</keyword>
<dbReference type="PROSITE" id="PS51419">
    <property type="entry name" value="RAB"/>
    <property type="match status" value="1"/>
</dbReference>
<dbReference type="GO" id="GO:0007264">
    <property type="term" value="P:small GTPase-mediated signal transduction"/>
    <property type="evidence" value="ECO:0007669"/>
    <property type="project" value="InterPro"/>
</dbReference>
<dbReference type="Gene3D" id="3.40.50.300">
    <property type="entry name" value="P-loop containing nucleotide triphosphate hydrolases"/>
    <property type="match status" value="1"/>
</dbReference>
<dbReference type="PRINTS" id="PR00449">
    <property type="entry name" value="RASTRNSFRMNG"/>
</dbReference>
<dbReference type="GO" id="GO:0003924">
    <property type="term" value="F:GTPase activity"/>
    <property type="evidence" value="ECO:0007669"/>
    <property type="project" value="InterPro"/>
</dbReference>
<protein>
    <submittedName>
        <fullName evidence="5">RAC2</fullName>
    </submittedName>
</protein>
<keyword evidence="4" id="KW-0472">Membrane</keyword>
<dbReference type="Pfam" id="PF00071">
    <property type="entry name" value="Ras"/>
    <property type="match status" value="1"/>
</dbReference>
<dbReference type="InterPro" id="IPR027417">
    <property type="entry name" value="P-loop_NTPase"/>
</dbReference>
<accession>A0A6J7ZXP9</accession>
<dbReference type="EMBL" id="CACVKT020000202">
    <property type="protein sequence ID" value="CAC5357290.1"/>
    <property type="molecule type" value="Genomic_DNA"/>
</dbReference>
<name>A0A6J7ZXP9_MYTCO</name>
<dbReference type="InterPro" id="IPR005225">
    <property type="entry name" value="Small_GTP-bd"/>
</dbReference>
<dbReference type="PROSITE" id="PS51420">
    <property type="entry name" value="RHO"/>
    <property type="match status" value="1"/>
</dbReference>
<evidence type="ECO:0000313" key="6">
    <source>
        <dbReference type="Proteomes" id="UP000507470"/>
    </source>
</evidence>
<dbReference type="PROSITE" id="PS51421">
    <property type="entry name" value="RAS"/>
    <property type="match status" value="1"/>
</dbReference>